<dbReference type="InterPro" id="IPR052746">
    <property type="entry name" value="MlaB_ABC_Transporter"/>
</dbReference>
<dbReference type="AlphaFoldDB" id="A0A0G3BM85"/>
<dbReference type="PANTHER" id="PTHR35849">
    <property type="entry name" value="BLR2341 PROTEIN"/>
    <property type="match status" value="1"/>
</dbReference>
<evidence type="ECO:0000259" key="1">
    <source>
        <dbReference type="PROSITE" id="PS50801"/>
    </source>
</evidence>
<gene>
    <name evidence="2" type="ORF">AAW51_0979</name>
</gene>
<dbReference type="EMBL" id="CP011371">
    <property type="protein sequence ID" value="AKJ27670.1"/>
    <property type="molecule type" value="Genomic_DNA"/>
</dbReference>
<dbReference type="Gene3D" id="3.30.750.24">
    <property type="entry name" value="STAS domain"/>
    <property type="match status" value="1"/>
</dbReference>
<sequence length="111" mass="12168">MSHDPHSAEPVVSLRLEGELTIYRAVELKQALFDLLKRATHVELDLSGVTEIDTCGVQLLIALKQQAVALHRELRLVGHTPCVVEAFGLLDLTAYFGDPLLAQTEPRGAAR</sequence>
<protein>
    <recommendedName>
        <fullName evidence="1">STAS domain-containing protein</fullName>
    </recommendedName>
</protein>
<name>A0A0G3BM85_9BURK</name>
<keyword evidence="3" id="KW-1185">Reference proteome</keyword>
<dbReference type="InterPro" id="IPR058548">
    <property type="entry name" value="MlaB-like_STAS"/>
</dbReference>
<dbReference type="PROSITE" id="PS50801">
    <property type="entry name" value="STAS"/>
    <property type="match status" value="1"/>
</dbReference>
<reference evidence="2 3" key="1">
    <citation type="submission" date="2015-05" db="EMBL/GenBank/DDBJ databases">
        <authorList>
            <person name="Tang B."/>
            <person name="Yu Y."/>
        </authorList>
    </citation>
    <scope>NUCLEOTIDE SEQUENCE [LARGE SCALE GENOMIC DNA]</scope>
    <source>
        <strain evidence="2 3">DSM 7029</strain>
    </source>
</reference>
<dbReference type="Proteomes" id="UP000035352">
    <property type="component" value="Chromosome"/>
</dbReference>
<evidence type="ECO:0000313" key="2">
    <source>
        <dbReference type="EMBL" id="AKJ27670.1"/>
    </source>
</evidence>
<proteinExistence type="predicted"/>
<dbReference type="InterPro" id="IPR002645">
    <property type="entry name" value="STAS_dom"/>
</dbReference>
<accession>A0A0G3BM85</accession>
<dbReference type="STRING" id="413882.AAW51_0979"/>
<dbReference type="RefSeq" id="WP_047193696.1">
    <property type="nucleotide sequence ID" value="NZ_CP011371.1"/>
</dbReference>
<dbReference type="KEGG" id="pbh:AAW51_0979"/>
<feature type="domain" description="STAS" evidence="1">
    <location>
        <begin position="1"/>
        <end position="111"/>
    </location>
</feature>
<dbReference type="PANTHER" id="PTHR35849:SF2">
    <property type="entry name" value="BLR2341 PROTEIN"/>
    <property type="match status" value="1"/>
</dbReference>
<dbReference type="CDD" id="cd07043">
    <property type="entry name" value="STAS_anti-anti-sigma_factors"/>
    <property type="match status" value="1"/>
</dbReference>
<dbReference type="OrthoDB" id="8527158at2"/>
<dbReference type="Pfam" id="PF13466">
    <property type="entry name" value="STAS_2"/>
    <property type="match status" value="1"/>
</dbReference>
<evidence type="ECO:0000313" key="3">
    <source>
        <dbReference type="Proteomes" id="UP000035352"/>
    </source>
</evidence>
<organism evidence="2 3">
    <name type="scientific">Caldimonas brevitalea</name>
    <dbReference type="NCBI Taxonomy" id="413882"/>
    <lineage>
        <taxon>Bacteria</taxon>
        <taxon>Pseudomonadati</taxon>
        <taxon>Pseudomonadota</taxon>
        <taxon>Betaproteobacteria</taxon>
        <taxon>Burkholderiales</taxon>
        <taxon>Sphaerotilaceae</taxon>
        <taxon>Caldimonas</taxon>
    </lineage>
</organism>
<dbReference type="SUPFAM" id="SSF52091">
    <property type="entry name" value="SpoIIaa-like"/>
    <property type="match status" value="1"/>
</dbReference>
<dbReference type="InterPro" id="IPR036513">
    <property type="entry name" value="STAS_dom_sf"/>
</dbReference>